<keyword evidence="2" id="KW-0489">Methyltransferase</keyword>
<dbReference type="Gene3D" id="3.40.50.150">
    <property type="entry name" value="Vaccinia Virus protein VP39"/>
    <property type="match status" value="1"/>
</dbReference>
<dbReference type="CDD" id="cd02440">
    <property type="entry name" value="AdoMet_MTases"/>
    <property type="match status" value="1"/>
</dbReference>
<dbReference type="GO" id="GO:0032259">
    <property type="term" value="P:methylation"/>
    <property type="evidence" value="ECO:0007669"/>
    <property type="project" value="UniProtKB-KW"/>
</dbReference>
<dbReference type="Pfam" id="PF08241">
    <property type="entry name" value="Methyltransf_11"/>
    <property type="match status" value="1"/>
</dbReference>
<evidence type="ECO:0000313" key="3">
    <source>
        <dbReference type="Proteomes" id="UP000505377"/>
    </source>
</evidence>
<feature type="domain" description="Methyltransferase type 11" evidence="1">
    <location>
        <begin position="46"/>
        <end position="134"/>
    </location>
</feature>
<proteinExistence type="predicted"/>
<evidence type="ECO:0000259" key="1">
    <source>
        <dbReference type="Pfam" id="PF08241"/>
    </source>
</evidence>
<dbReference type="InterPro" id="IPR013216">
    <property type="entry name" value="Methyltransf_11"/>
</dbReference>
<name>A0A6M6JGU6_9PSEU</name>
<dbReference type="InterPro" id="IPR029063">
    <property type="entry name" value="SAM-dependent_MTases_sf"/>
</dbReference>
<dbReference type="KEGG" id="pbro:HOP40_10245"/>
<sequence>MEQWRTVDEGWGRRAADFAALMEPAAVREYQHVHGLLGIGPGSAVLDMACGSGLAMELARLRGAEVAGVDASPRLAAVAELRNPDSRVVVGDMAAPHFAAASFDAVTSFRGIWATTPDAITQAARVLRPGGKVALTFWGEMAQSQGGPLFAPFRLATPPQVDRQSDMVALKRPGVAAAFLTSAGLEPGELFDVPFVLEFADAEHYARGLASTGPGYEAVVAAGAEEFRDACLRAVQPFVRPGLPIRATLQLRGIIGTAPA</sequence>
<dbReference type="Proteomes" id="UP000505377">
    <property type="component" value="Chromosome"/>
</dbReference>
<accession>A0A6M6JGU6</accession>
<evidence type="ECO:0000313" key="2">
    <source>
        <dbReference type="EMBL" id="QJY46137.1"/>
    </source>
</evidence>
<dbReference type="AlphaFoldDB" id="A0A6M6JGU6"/>
<keyword evidence="3" id="KW-1185">Reference proteome</keyword>
<dbReference type="SUPFAM" id="SSF53335">
    <property type="entry name" value="S-adenosyl-L-methionine-dependent methyltransferases"/>
    <property type="match status" value="1"/>
</dbReference>
<organism evidence="2 3">
    <name type="scientific">Pseudonocardia broussonetiae</name>
    <dbReference type="NCBI Taxonomy" id="2736640"/>
    <lineage>
        <taxon>Bacteria</taxon>
        <taxon>Bacillati</taxon>
        <taxon>Actinomycetota</taxon>
        <taxon>Actinomycetes</taxon>
        <taxon>Pseudonocardiales</taxon>
        <taxon>Pseudonocardiaceae</taxon>
        <taxon>Pseudonocardia</taxon>
    </lineage>
</organism>
<keyword evidence="2" id="KW-0808">Transferase</keyword>
<dbReference type="PANTHER" id="PTHR43591">
    <property type="entry name" value="METHYLTRANSFERASE"/>
    <property type="match status" value="1"/>
</dbReference>
<dbReference type="RefSeq" id="WP_172157073.1">
    <property type="nucleotide sequence ID" value="NZ_CP053564.1"/>
</dbReference>
<reference evidence="2 3" key="1">
    <citation type="submission" date="2020-05" db="EMBL/GenBank/DDBJ databases">
        <authorList>
            <person name="Mo P."/>
        </authorList>
    </citation>
    <scope>NUCLEOTIDE SEQUENCE [LARGE SCALE GENOMIC DNA]</scope>
    <source>
        <strain evidence="2 3">Gen01</strain>
    </source>
</reference>
<protein>
    <submittedName>
        <fullName evidence="2">Methyltransferase domain-containing protein</fullName>
    </submittedName>
</protein>
<gene>
    <name evidence="2" type="ORF">HOP40_10245</name>
</gene>
<dbReference type="PANTHER" id="PTHR43591:SF24">
    <property type="entry name" value="2-METHOXY-6-POLYPRENYL-1,4-BENZOQUINOL METHYLASE, MITOCHONDRIAL"/>
    <property type="match status" value="1"/>
</dbReference>
<dbReference type="GO" id="GO:0008757">
    <property type="term" value="F:S-adenosylmethionine-dependent methyltransferase activity"/>
    <property type="evidence" value="ECO:0007669"/>
    <property type="project" value="InterPro"/>
</dbReference>
<dbReference type="EMBL" id="CP053564">
    <property type="protein sequence ID" value="QJY46137.1"/>
    <property type="molecule type" value="Genomic_DNA"/>
</dbReference>